<evidence type="ECO:0000313" key="1">
    <source>
        <dbReference type="EMBL" id="MDW3779645.1"/>
    </source>
</evidence>
<gene>
    <name evidence="1" type="ORF">QWU01_22855</name>
</gene>
<accession>A0AAW9CFH3</accession>
<sequence>MKSFDKDMLKTTAYFSADFEDKYIEGVTAEELKSLVLKFSLKMHPLSTYPAATRTHEGVRLENGKHPTLSLFFVQTAIY</sequence>
<reference evidence="1" key="1">
    <citation type="journal article" date="2023" name="J Glob Antimicrob Resist">
        <title>Emergence of NDM-1 and KPC-3 carbapenemases in Kluyvera cryocrescens: Investigating genetic heterogeneity and acquisition routes of blaNDM-1 in Enterobacterales species in Portugal.</title>
        <authorList>
            <person name="Loiodice M."/>
            <person name="Ribeiro M."/>
            <person name="Peixe L."/>
            <person name="Novais A."/>
        </authorList>
    </citation>
    <scope>NUCLEOTIDE SEQUENCE</scope>
    <source>
        <strain evidence="1">K629</strain>
    </source>
</reference>
<dbReference type="EMBL" id="JAUEQX010000023">
    <property type="protein sequence ID" value="MDW3779645.1"/>
    <property type="molecule type" value="Genomic_DNA"/>
</dbReference>
<comment type="caution">
    <text evidence="1">The sequence shown here is derived from an EMBL/GenBank/DDBJ whole genome shotgun (WGS) entry which is preliminary data.</text>
</comment>
<dbReference type="RefSeq" id="WP_318243137.1">
    <property type="nucleotide sequence ID" value="NZ_JAMWJA010000011.1"/>
</dbReference>
<organism evidence="1 2">
    <name type="scientific">Kluyvera cryocrescens</name>
    <name type="common">Kluyvera citrophila</name>
    <dbReference type="NCBI Taxonomy" id="580"/>
    <lineage>
        <taxon>Bacteria</taxon>
        <taxon>Pseudomonadati</taxon>
        <taxon>Pseudomonadota</taxon>
        <taxon>Gammaproteobacteria</taxon>
        <taxon>Enterobacterales</taxon>
        <taxon>Enterobacteriaceae</taxon>
        <taxon>Kluyvera</taxon>
    </lineage>
</organism>
<proteinExistence type="predicted"/>
<protein>
    <submittedName>
        <fullName evidence="1">Uncharacterized protein</fullName>
    </submittedName>
</protein>
<dbReference type="Proteomes" id="UP001276300">
    <property type="component" value="Unassembled WGS sequence"/>
</dbReference>
<dbReference type="AlphaFoldDB" id="A0AAW9CFH3"/>
<evidence type="ECO:0000313" key="2">
    <source>
        <dbReference type="Proteomes" id="UP001276300"/>
    </source>
</evidence>
<name>A0AAW9CFH3_KLUCR</name>